<keyword evidence="1" id="KW-0808">Transferase</keyword>
<dbReference type="InterPro" id="IPR050951">
    <property type="entry name" value="Retrovirus_Pol_polyprotein"/>
</dbReference>
<keyword evidence="3" id="KW-0540">Nuclease</keyword>
<dbReference type="Gene3D" id="3.10.10.10">
    <property type="entry name" value="HIV Type 1 Reverse Transcriptase, subunit A, domain 1"/>
    <property type="match status" value="1"/>
</dbReference>
<evidence type="ECO:0000256" key="3">
    <source>
        <dbReference type="ARBA" id="ARBA00022722"/>
    </source>
</evidence>
<dbReference type="Pfam" id="PF17919">
    <property type="entry name" value="RT_RNaseH_2"/>
    <property type="match status" value="1"/>
</dbReference>
<dbReference type="Pfam" id="PF24626">
    <property type="entry name" value="SH3_Tf2-1"/>
    <property type="match status" value="1"/>
</dbReference>
<evidence type="ECO:0000256" key="5">
    <source>
        <dbReference type="ARBA" id="ARBA00023268"/>
    </source>
</evidence>
<dbReference type="FunFam" id="3.30.70.270:FF:000020">
    <property type="entry name" value="Transposon Tf2-6 polyprotein-like Protein"/>
    <property type="match status" value="1"/>
</dbReference>
<dbReference type="GO" id="GO:0015074">
    <property type="term" value="P:DNA integration"/>
    <property type="evidence" value="ECO:0007669"/>
    <property type="project" value="InterPro"/>
</dbReference>
<evidence type="ECO:0000256" key="1">
    <source>
        <dbReference type="ARBA" id="ARBA00022679"/>
    </source>
</evidence>
<dbReference type="Gene3D" id="2.40.70.10">
    <property type="entry name" value="Acid Proteases"/>
    <property type="match status" value="1"/>
</dbReference>
<dbReference type="Gene3D" id="3.30.70.270">
    <property type="match status" value="2"/>
</dbReference>
<dbReference type="InterPro" id="IPR001584">
    <property type="entry name" value="Integrase_cat-core"/>
</dbReference>
<evidence type="ECO:0000313" key="9">
    <source>
        <dbReference type="EMBL" id="KAA0055013.1"/>
    </source>
</evidence>
<dbReference type="GO" id="GO:0003964">
    <property type="term" value="F:RNA-directed DNA polymerase activity"/>
    <property type="evidence" value="ECO:0007669"/>
    <property type="project" value="UniProtKB-KW"/>
</dbReference>
<dbReference type="InterPro" id="IPR043502">
    <property type="entry name" value="DNA/RNA_pol_sf"/>
</dbReference>
<keyword evidence="5" id="KW-0511">Multifunctional enzyme</keyword>
<dbReference type="CDD" id="cd09274">
    <property type="entry name" value="RNase_HI_RT_Ty3"/>
    <property type="match status" value="1"/>
</dbReference>
<name>A0A5A7UGD4_CUCMM</name>
<keyword evidence="4" id="KW-0255">Endonuclease</keyword>
<dbReference type="Gene3D" id="3.10.20.370">
    <property type="match status" value="1"/>
</dbReference>
<proteinExistence type="predicted"/>
<feature type="region of interest" description="Disordered" evidence="7">
    <location>
        <begin position="1"/>
        <end position="24"/>
    </location>
</feature>
<dbReference type="InterPro" id="IPR021109">
    <property type="entry name" value="Peptidase_aspartic_dom_sf"/>
</dbReference>
<dbReference type="PANTHER" id="PTHR37984">
    <property type="entry name" value="PROTEIN CBG26694"/>
    <property type="match status" value="1"/>
</dbReference>
<dbReference type="InterPro" id="IPR012337">
    <property type="entry name" value="RNaseH-like_sf"/>
</dbReference>
<reference evidence="9 10" key="1">
    <citation type="submission" date="2019-08" db="EMBL/GenBank/DDBJ databases">
        <title>Draft genome sequences of two oriental melons (Cucumis melo L. var makuwa).</title>
        <authorList>
            <person name="Kwon S.-Y."/>
        </authorList>
    </citation>
    <scope>NUCLEOTIDE SEQUENCE [LARGE SCALE GENOMIC DNA]</scope>
    <source>
        <strain evidence="10">cv. SW 3</strain>
        <tissue evidence="9">Leaf</tissue>
    </source>
</reference>
<dbReference type="EMBL" id="SSTE01008633">
    <property type="protein sequence ID" value="KAA0055013.1"/>
    <property type="molecule type" value="Genomic_DNA"/>
</dbReference>
<evidence type="ECO:0000259" key="8">
    <source>
        <dbReference type="PROSITE" id="PS50994"/>
    </source>
</evidence>
<evidence type="ECO:0000256" key="2">
    <source>
        <dbReference type="ARBA" id="ARBA00022695"/>
    </source>
</evidence>
<keyword evidence="2" id="KW-0548">Nucleotidyltransferase</keyword>
<dbReference type="Proteomes" id="UP000321393">
    <property type="component" value="Unassembled WGS sequence"/>
</dbReference>
<dbReference type="CDD" id="cd00303">
    <property type="entry name" value="retropepsin_like"/>
    <property type="match status" value="1"/>
</dbReference>
<dbReference type="SUPFAM" id="SSF56672">
    <property type="entry name" value="DNA/RNA polymerases"/>
    <property type="match status" value="1"/>
</dbReference>
<evidence type="ECO:0000313" key="10">
    <source>
        <dbReference type="Proteomes" id="UP000321393"/>
    </source>
</evidence>
<keyword evidence="9" id="KW-0695">RNA-directed DNA polymerase</keyword>
<dbReference type="AlphaFoldDB" id="A0A5A7UGD4"/>
<dbReference type="GO" id="GO:0004519">
    <property type="term" value="F:endonuclease activity"/>
    <property type="evidence" value="ECO:0007669"/>
    <property type="project" value="UniProtKB-KW"/>
</dbReference>
<dbReference type="CDD" id="cd01647">
    <property type="entry name" value="RT_LTR"/>
    <property type="match status" value="1"/>
</dbReference>
<dbReference type="Gene3D" id="3.30.420.10">
    <property type="entry name" value="Ribonuclease H-like superfamily/Ribonuclease H"/>
    <property type="match status" value="2"/>
</dbReference>
<accession>A0A5A7UGD4</accession>
<dbReference type="PANTHER" id="PTHR37984:SF5">
    <property type="entry name" value="PROTEIN NYNRIN-LIKE"/>
    <property type="match status" value="1"/>
</dbReference>
<dbReference type="OrthoDB" id="2013610at2759"/>
<dbReference type="InterPro" id="IPR056924">
    <property type="entry name" value="SH3_Tf2-1"/>
</dbReference>
<evidence type="ECO:0000256" key="7">
    <source>
        <dbReference type="SAM" id="MobiDB-lite"/>
    </source>
</evidence>
<dbReference type="InterPro" id="IPR043128">
    <property type="entry name" value="Rev_trsase/Diguanyl_cyclase"/>
</dbReference>
<keyword evidence="4" id="KW-0378">Hydrolase</keyword>
<dbReference type="GO" id="GO:0003676">
    <property type="term" value="F:nucleic acid binding"/>
    <property type="evidence" value="ECO:0007669"/>
    <property type="project" value="InterPro"/>
</dbReference>
<sequence>MSETKERTIAMKAPTTGTSSRRSKCRYSLEKIQTHGYFAPKEFQARKEKGLCFRCNEMYTADHKCKMKEQCELRMFVVVNDIEEYEIIEGEEVERKEINRLEVKEDNTTYVELSINSVVGLNDLGTMKVRGKLQGEDVIILIDCGATHNFVSEKLVKKLHIPTKKTAHYGVILGSGAAVQGKGVCEDLEVQLKNWTVKKDFLPLELGGVDVILGMQWLYSLGVTTVDWKNLSLTFSFNGKHVSIKGDPSLTKARVNLKNMIKCWGEKDEGFLIECRAIEVEGMCRNDCYMVNMEAEKDSPIIAVLKQFGDVFEWPERLPPRRDIEHQIHLKKETNSINVRPYHYGYHQKEEMEKLVKEMLGSGLIRLSTSPFSSLVLLVKKKDDSWHFCVDYRAINNSTIPDKFPIPIVEELFDELSSASLFSKIDVKSGYHQIIMADEDIKKTAFRTHEGYYEFLVMPFGFAHYKIEYLDHVISGEGVEVDLEKIRSIAEWPKPTNIGEVGGFLGLTDYYGRFVQNYEAIAAPLTQLLKKEGFKWNAEATEAFDKQKQAMMSLPVLALSNFNQPFEIEIDASGYGVGAVLIQSRRPIAYYSHTLALRDKARPVYERELMAMVLAIQRWKPYLFGGKFLVKTDQKSLKFLPEQRVLQPQYQKWIAKLLGYSFDVVYKPRSENRAADSLSRKPSDVQLYGLSVPITVDLKVTKEEVDKDPKFQKIIAEMKELEDQKESKYCLENGMPKYKERNKSLALSPAGLLIPLEIPQAIWSDISMDFVDGLPKVSRFEVILVVVDRLSKYGHFLPLKLPYSAKELFQLSGTKLNKSTAYHPQSDGQTEVVNRGVETYLRCFCSEKPKESVKWLPWLEYWYNTTFQRALGVSPFQVVYGRKPPALLSYGDTESKNSTVDKMLKERDDVLSALREQLRLAQEQMKSYADRKRRDVEYCVGDYVFLKIRPYRQLTLRRKRNEKLSPRFFGPYKIMEKVGTVAYKLELPANTAIHPVFHVSQLKKLVRQHANVPPTIQLPKHEATWEMYEEMQRLYPALHFEDKKYCDECLVCQCNKSLVLSPAGLLMPLEIPGTIWSDISMDFIDVLSKAAGFDVILEVVDRLSKYAHFLTLKHPYTAKSVAKVFVKEIVRLHGYPISIVPDRDKVFLSNFWHEMFCLSGTKLSRSSAYHPQSDGQMEVVN</sequence>
<dbReference type="Pfam" id="PF08284">
    <property type="entry name" value="RVP_2"/>
    <property type="match status" value="1"/>
</dbReference>
<dbReference type="Pfam" id="PF00078">
    <property type="entry name" value="RVT_1"/>
    <property type="match status" value="1"/>
</dbReference>
<dbReference type="SUPFAM" id="SSF53098">
    <property type="entry name" value="Ribonuclease H-like"/>
    <property type="match status" value="2"/>
</dbReference>
<protein>
    <submittedName>
        <fullName evidence="9">Reverse transcriptase</fullName>
    </submittedName>
</protein>
<organism evidence="9 10">
    <name type="scientific">Cucumis melo var. makuwa</name>
    <name type="common">Oriental melon</name>
    <dbReference type="NCBI Taxonomy" id="1194695"/>
    <lineage>
        <taxon>Eukaryota</taxon>
        <taxon>Viridiplantae</taxon>
        <taxon>Streptophyta</taxon>
        <taxon>Embryophyta</taxon>
        <taxon>Tracheophyta</taxon>
        <taxon>Spermatophyta</taxon>
        <taxon>Magnoliopsida</taxon>
        <taxon>eudicotyledons</taxon>
        <taxon>Gunneridae</taxon>
        <taxon>Pentapetalae</taxon>
        <taxon>rosids</taxon>
        <taxon>fabids</taxon>
        <taxon>Cucurbitales</taxon>
        <taxon>Cucurbitaceae</taxon>
        <taxon>Benincaseae</taxon>
        <taxon>Cucumis</taxon>
    </lineage>
</organism>
<feature type="domain" description="Integrase catalytic" evidence="8">
    <location>
        <begin position="1068"/>
        <end position="1181"/>
    </location>
</feature>
<dbReference type="SUPFAM" id="SSF50630">
    <property type="entry name" value="Acid proteases"/>
    <property type="match status" value="1"/>
</dbReference>
<dbReference type="InterPro" id="IPR041577">
    <property type="entry name" value="RT_RNaseH_2"/>
</dbReference>
<dbReference type="InterPro" id="IPR000477">
    <property type="entry name" value="RT_dom"/>
</dbReference>
<evidence type="ECO:0000256" key="4">
    <source>
        <dbReference type="ARBA" id="ARBA00022759"/>
    </source>
</evidence>
<dbReference type="InterPro" id="IPR036397">
    <property type="entry name" value="RNaseH_sf"/>
</dbReference>
<dbReference type="PROSITE" id="PS50994">
    <property type="entry name" value="INTEGRASE"/>
    <property type="match status" value="2"/>
</dbReference>
<keyword evidence="6" id="KW-0175">Coiled coil</keyword>
<feature type="coiled-coil region" evidence="6">
    <location>
        <begin position="904"/>
        <end position="931"/>
    </location>
</feature>
<feature type="domain" description="Integrase catalytic" evidence="8">
    <location>
        <begin position="705"/>
        <end position="883"/>
    </location>
</feature>
<gene>
    <name evidence="9" type="ORF">E6C27_scaffold43052G001670</name>
</gene>
<comment type="caution">
    <text evidence="9">The sequence shown here is derived from an EMBL/GenBank/DDBJ whole genome shotgun (WGS) entry which is preliminary data.</text>
</comment>
<evidence type="ECO:0000256" key="6">
    <source>
        <dbReference type="SAM" id="Coils"/>
    </source>
</evidence>